<dbReference type="AlphaFoldDB" id="A0A9N9KXV6"/>
<gene>
    <name evidence="1" type="ORF">HYFRA_00008800</name>
</gene>
<evidence type="ECO:0000313" key="2">
    <source>
        <dbReference type="Proteomes" id="UP000696280"/>
    </source>
</evidence>
<reference evidence="1" key="1">
    <citation type="submission" date="2021-07" db="EMBL/GenBank/DDBJ databases">
        <authorList>
            <person name="Durling M."/>
        </authorList>
    </citation>
    <scope>NUCLEOTIDE SEQUENCE</scope>
</reference>
<organism evidence="1 2">
    <name type="scientific">Hymenoscyphus fraxineus</name>
    <dbReference type="NCBI Taxonomy" id="746836"/>
    <lineage>
        <taxon>Eukaryota</taxon>
        <taxon>Fungi</taxon>
        <taxon>Dikarya</taxon>
        <taxon>Ascomycota</taxon>
        <taxon>Pezizomycotina</taxon>
        <taxon>Leotiomycetes</taxon>
        <taxon>Helotiales</taxon>
        <taxon>Helotiaceae</taxon>
        <taxon>Hymenoscyphus</taxon>
    </lineage>
</organism>
<proteinExistence type="predicted"/>
<evidence type="ECO:0000313" key="1">
    <source>
        <dbReference type="EMBL" id="CAG8955946.1"/>
    </source>
</evidence>
<accession>A0A9N9KXV6</accession>
<sequence>MPRVALVHVDVDVLFPRINQDQPIITLQNLPPFAPTTSPAPIRSTEIANKNEADDAHARCFRLTEISPSHWSTVNITTPLHLTPGLRCTTPQSKASRGFLSLAIIAINNRHVDLQMDVDWTVTTTLYSNCVDLATHQPQHHFHIIQTLTDFQSVPSTSVTMPSESLLQHQALPWAKMVRMSLSGLKYGRAIQLRNLGYRYFVPPNHHGETSMICYNQKALVPDAYSTPQTYAYTTDIIALLPNAYTTDIALFPNPVFSLLPNEGSIDFA</sequence>
<dbReference type="Proteomes" id="UP000696280">
    <property type="component" value="Unassembled WGS sequence"/>
</dbReference>
<keyword evidence="2" id="KW-1185">Reference proteome</keyword>
<protein>
    <submittedName>
        <fullName evidence="1">Uncharacterized protein</fullName>
    </submittedName>
</protein>
<comment type="caution">
    <text evidence="1">The sequence shown here is derived from an EMBL/GenBank/DDBJ whole genome shotgun (WGS) entry which is preliminary data.</text>
</comment>
<name>A0A9N9KXV6_9HELO</name>
<dbReference type="EMBL" id="CAJVRL010000067">
    <property type="protein sequence ID" value="CAG8955946.1"/>
    <property type="molecule type" value="Genomic_DNA"/>
</dbReference>
<dbReference type="OrthoDB" id="10381824at2759"/>